<evidence type="ECO:0000313" key="3">
    <source>
        <dbReference type="EMBL" id="GIQ61482.1"/>
    </source>
</evidence>
<dbReference type="PANTHER" id="PTHR45138:SF9">
    <property type="entry name" value="DIGUANYLATE CYCLASE DGCM-RELATED"/>
    <property type="match status" value="1"/>
</dbReference>
<dbReference type="InterPro" id="IPR029787">
    <property type="entry name" value="Nucleotide_cyclase"/>
</dbReference>
<dbReference type="InterPro" id="IPR050469">
    <property type="entry name" value="Diguanylate_Cyclase"/>
</dbReference>
<sequence>MTRKSWKDRVLRMSELMMNEGESKRHMEIPDDAIFDLPSVLAATFTEWLEEIGGLLHAGKSASLLLLNADGEAAADAGDGRRPYGEQLSRLAVDACREGTFRSNTADGFYMTAVPLWTRARPSRPYAAVAGAWPEAMKPEEAVLQAAALHLASSIKAALEREKAQEAYRQKRRADREAHQKEALILAANRLYNCDDVESVLTEMLQSLERFYPESSICLFLSQDHLNGDARVRPLAFGGQGSDVVTDAFLNGRPVVRVEEQAVMALPMAGKQAVYGVLRLSMDARQWRDSYLSTARWLADTAGTAFENAKLLEQSDRLIKELRLINELTKRLNGSLSLNEIFQYATDELLAIFNADYCSVLQLDPASRRFQVVSCNFPVADEENYSTDYGFCGIIYNNKEPLILSDYWQNPLVESKLMEMTGSRSLIASPILAEGRVVGVILITHRSPNYFSYDNYKLLQVLSTHIGLAMTNASLHAEVRRMVITDNLTGLHARHFLNEQIQLRQRFESCGSLLLIDIDYFKTINDTHGHLIGDRILVQVSEIIRTSIRPDDIAARWGGEELAVYFPEARAEEAYRIAERIRARVESETAPRVTISCGLAEWTRVSGKITVESLFYQADMALYESKNKGRNSICIGGCASE</sequence>
<dbReference type="SMART" id="SM00065">
    <property type="entry name" value="GAF"/>
    <property type="match status" value="1"/>
</dbReference>
<comment type="caution">
    <text evidence="3">The sequence shown here is derived from an EMBL/GenBank/DDBJ whole genome shotgun (WGS) entry which is preliminary data.</text>
</comment>
<dbReference type="InterPro" id="IPR000160">
    <property type="entry name" value="GGDEF_dom"/>
</dbReference>
<dbReference type="Pfam" id="PF01590">
    <property type="entry name" value="GAF"/>
    <property type="match status" value="1"/>
</dbReference>
<gene>
    <name evidence="3" type="ORF">PACILC2_00500</name>
</gene>
<dbReference type="InterPro" id="IPR029016">
    <property type="entry name" value="GAF-like_dom_sf"/>
</dbReference>
<proteinExistence type="predicted"/>
<dbReference type="SUPFAM" id="SSF55073">
    <property type="entry name" value="Nucleotide cyclase"/>
    <property type="match status" value="1"/>
</dbReference>
<feature type="coiled-coil region" evidence="1">
    <location>
        <begin position="157"/>
        <end position="184"/>
    </location>
</feature>
<name>A0ABQ4MZY9_9BACL</name>
<reference evidence="3 4" key="1">
    <citation type="submission" date="2021-04" db="EMBL/GenBank/DDBJ databases">
        <title>Draft genome sequence of Paenibacillus cisolokensis, LC2-13A.</title>
        <authorList>
            <person name="Uke A."/>
            <person name="Chhe C."/>
            <person name="Baramee S."/>
            <person name="Kosugi A."/>
        </authorList>
    </citation>
    <scope>NUCLEOTIDE SEQUENCE [LARGE SCALE GENOMIC DNA]</scope>
    <source>
        <strain evidence="3 4">LC2-13A</strain>
    </source>
</reference>
<evidence type="ECO:0000259" key="2">
    <source>
        <dbReference type="PROSITE" id="PS50887"/>
    </source>
</evidence>
<protein>
    <recommendedName>
        <fullName evidence="2">GGDEF domain-containing protein</fullName>
    </recommendedName>
</protein>
<dbReference type="Gene3D" id="3.30.450.40">
    <property type="match status" value="2"/>
</dbReference>
<dbReference type="CDD" id="cd01949">
    <property type="entry name" value="GGDEF"/>
    <property type="match status" value="1"/>
</dbReference>
<dbReference type="InterPro" id="IPR003018">
    <property type="entry name" value="GAF"/>
</dbReference>
<organism evidence="3 4">
    <name type="scientific">Paenibacillus cisolokensis</name>
    <dbReference type="NCBI Taxonomy" id="1658519"/>
    <lineage>
        <taxon>Bacteria</taxon>
        <taxon>Bacillati</taxon>
        <taxon>Bacillota</taxon>
        <taxon>Bacilli</taxon>
        <taxon>Bacillales</taxon>
        <taxon>Paenibacillaceae</taxon>
        <taxon>Paenibacillus</taxon>
    </lineage>
</organism>
<evidence type="ECO:0000313" key="4">
    <source>
        <dbReference type="Proteomes" id="UP000680304"/>
    </source>
</evidence>
<keyword evidence="1" id="KW-0175">Coiled coil</keyword>
<evidence type="ECO:0000256" key="1">
    <source>
        <dbReference type="SAM" id="Coils"/>
    </source>
</evidence>
<dbReference type="Proteomes" id="UP000680304">
    <property type="component" value="Unassembled WGS sequence"/>
</dbReference>
<accession>A0ABQ4MZY9</accession>
<dbReference type="NCBIfam" id="TIGR00254">
    <property type="entry name" value="GGDEF"/>
    <property type="match status" value="1"/>
</dbReference>
<dbReference type="RefSeq" id="WP_244863113.1">
    <property type="nucleotide sequence ID" value="NZ_BOVJ01000001.1"/>
</dbReference>
<dbReference type="SUPFAM" id="SSF55781">
    <property type="entry name" value="GAF domain-like"/>
    <property type="match status" value="2"/>
</dbReference>
<dbReference type="Gene3D" id="3.30.70.270">
    <property type="match status" value="1"/>
</dbReference>
<dbReference type="SMART" id="SM00267">
    <property type="entry name" value="GGDEF"/>
    <property type="match status" value="1"/>
</dbReference>
<dbReference type="PROSITE" id="PS50887">
    <property type="entry name" value="GGDEF"/>
    <property type="match status" value="1"/>
</dbReference>
<dbReference type="EMBL" id="BOVJ01000001">
    <property type="protein sequence ID" value="GIQ61482.1"/>
    <property type="molecule type" value="Genomic_DNA"/>
</dbReference>
<dbReference type="PANTHER" id="PTHR45138">
    <property type="entry name" value="REGULATORY COMPONENTS OF SENSORY TRANSDUCTION SYSTEM"/>
    <property type="match status" value="1"/>
</dbReference>
<dbReference type="Pfam" id="PF00990">
    <property type="entry name" value="GGDEF"/>
    <property type="match status" value="1"/>
</dbReference>
<feature type="domain" description="GGDEF" evidence="2">
    <location>
        <begin position="509"/>
        <end position="638"/>
    </location>
</feature>
<keyword evidence="4" id="KW-1185">Reference proteome</keyword>
<dbReference type="InterPro" id="IPR043128">
    <property type="entry name" value="Rev_trsase/Diguanyl_cyclase"/>
</dbReference>